<feature type="transmembrane region" description="Helical" evidence="7">
    <location>
        <begin position="423"/>
        <end position="448"/>
    </location>
</feature>
<evidence type="ECO:0000256" key="6">
    <source>
        <dbReference type="ARBA" id="ARBA00023136"/>
    </source>
</evidence>
<feature type="transmembrane region" description="Helical" evidence="7">
    <location>
        <begin position="88"/>
        <end position="115"/>
    </location>
</feature>
<keyword evidence="6 7" id="KW-0472">Membrane</keyword>
<feature type="transmembrane region" description="Helical" evidence="7">
    <location>
        <begin position="209"/>
        <end position="233"/>
    </location>
</feature>
<keyword evidence="5 7" id="KW-1133">Transmembrane helix</keyword>
<evidence type="ECO:0000256" key="2">
    <source>
        <dbReference type="ARBA" id="ARBA00022448"/>
    </source>
</evidence>
<dbReference type="OrthoDB" id="655540at2759"/>
<sequence length="455" mass="49490">MEGRHGSGERDSSLRQPLFDGGGGGLEANHHYPKGGNTSFFKTFFNGVNALSGSFLVVLCFLSFLFFYCNLLSVKICTPGVGILSIPFALASGGWLSLVLLFAIALAAFYAGLLIKRCMEADSTIRTFPDIGERAFGNIGRTVASVFMYTELYLVVSGFLILEGDNLHNLFPEVQFEAYGLKVGGRASFVIIVALIILPSVWLDNLSILSYISATGVIASIIIVVSIFCAGAFDAVGFHHKGELLNWSGIPTAVSLYGFCYCAHPVFPTLYNSMKKRHHFSKVLLLCFLCTTISYASMAVIGYLMFGPKVDSQITLNLPIRKLSSRVAIYTTLVNPLSKYALMLEPVSSATENWFPGYHKKRPVRILIRTALVATQVFVALAVPFFGYLMSLVGAFLSVTASITIPCLCYLKIAGMHRNLELVLTLSSLVLSALIAIFGTYTSLVQLIQGTVVGY</sequence>
<evidence type="ECO:0000256" key="1">
    <source>
        <dbReference type="ARBA" id="ARBA00004370"/>
    </source>
</evidence>
<dbReference type="AlphaFoldDB" id="A0A9Q1K0W2"/>
<evidence type="ECO:0000313" key="10">
    <source>
        <dbReference type="Proteomes" id="UP001153076"/>
    </source>
</evidence>
<evidence type="ECO:0000259" key="8">
    <source>
        <dbReference type="Pfam" id="PF01490"/>
    </source>
</evidence>
<accession>A0A9Q1K0W2</accession>
<evidence type="ECO:0000256" key="7">
    <source>
        <dbReference type="SAM" id="Phobius"/>
    </source>
</evidence>
<organism evidence="9 10">
    <name type="scientific">Carnegiea gigantea</name>
    <dbReference type="NCBI Taxonomy" id="171969"/>
    <lineage>
        <taxon>Eukaryota</taxon>
        <taxon>Viridiplantae</taxon>
        <taxon>Streptophyta</taxon>
        <taxon>Embryophyta</taxon>
        <taxon>Tracheophyta</taxon>
        <taxon>Spermatophyta</taxon>
        <taxon>Magnoliopsida</taxon>
        <taxon>eudicotyledons</taxon>
        <taxon>Gunneridae</taxon>
        <taxon>Pentapetalae</taxon>
        <taxon>Caryophyllales</taxon>
        <taxon>Cactineae</taxon>
        <taxon>Cactaceae</taxon>
        <taxon>Cactoideae</taxon>
        <taxon>Echinocereeae</taxon>
        <taxon>Carnegiea</taxon>
    </lineage>
</organism>
<dbReference type="EMBL" id="JAKOGI010000477">
    <property type="protein sequence ID" value="KAJ8434469.1"/>
    <property type="molecule type" value="Genomic_DNA"/>
</dbReference>
<dbReference type="Pfam" id="PF01490">
    <property type="entry name" value="Aa_trans"/>
    <property type="match status" value="1"/>
</dbReference>
<gene>
    <name evidence="9" type="ORF">Cgig2_006275</name>
</gene>
<feature type="domain" description="Amino acid transporter transmembrane" evidence="8">
    <location>
        <begin position="80"/>
        <end position="443"/>
    </location>
</feature>
<keyword evidence="10" id="KW-1185">Reference proteome</keyword>
<feature type="transmembrane region" description="Helical" evidence="7">
    <location>
        <begin position="283"/>
        <end position="307"/>
    </location>
</feature>
<keyword evidence="2" id="KW-0813">Transport</keyword>
<evidence type="ECO:0000256" key="4">
    <source>
        <dbReference type="ARBA" id="ARBA00022970"/>
    </source>
</evidence>
<dbReference type="GO" id="GO:0016020">
    <property type="term" value="C:membrane"/>
    <property type="evidence" value="ECO:0007669"/>
    <property type="project" value="UniProtKB-SubCell"/>
</dbReference>
<evidence type="ECO:0000256" key="3">
    <source>
        <dbReference type="ARBA" id="ARBA00022692"/>
    </source>
</evidence>
<dbReference type="GO" id="GO:0006865">
    <property type="term" value="P:amino acid transport"/>
    <property type="evidence" value="ECO:0007669"/>
    <property type="project" value="UniProtKB-KW"/>
</dbReference>
<evidence type="ECO:0000256" key="5">
    <source>
        <dbReference type="ARBA" id="ARBA00022989"/>
    </source>
</evidence>
<feature type="transmembrane region" description="Helical" evidence="7">
    <location>
        <begin position="44"/>
        <end position="68"/>
    </location>
</feature>
<dbReference type="InterPro" id="IPR013057">
    <property type="entry name" value="AA_transpt_TM"/>
</dbReference>
<feature type="transmembrane region" description="Helical" evidence="7">
    <location>
        <begin position="143"/>
        <end position="163"/>
    </location>
</feature>
<proteinExistence type="predicted"/>
<name>A0A9Q1K0W2_9CARY</name>
<dbReference type="PANTHER" id="PTHR48017">
    <property type="entry name" value="OS05G0424000 PROTEIN-RELATED"/>
    <property type="match status" value="1"/>
</dbReference>
<keyword evidence="3 7" id="KW-0812">Transmembrane</keyword>
<comment type="caution">
    <text evidence="9">The sequence shown here is derived from an EMBL/GenBank/DDBJ whole genome shotgun (WGS) entry which is preliminary data.</text>
</comment>
<feature type="transmembrane region" description="Helical" evidence="7">
    <location>
        <begin position="253"/>
        <end position="271"/>
    </location>
</feature>
<keyword evidence="4" id="KW-0029">Amino-acid transport</keyword>
<reference evidence="9" key="1">
    <citation type="submission" date="2022-04" db="EMBL/GenBank/DDBJ databases">
        <title>Carnegiea gigantea Genome sequencing and assembly v2.</title>
        <authorList>
            <person name="Copetti D."/>
            <person name="Sanderson M.J."/>
            <person name="Burquez A."/>
            <person name="Wojciechowski M.F."/>
        </authorList>
    </citation>
    <scope>NUCLEOTIDE SEQUENCE</scope>
    <source>
        <strain evidence="9">SGP5-SGP5p</strain>
        <tissue evidence="9">Aerial part</tissue>
    </source>
</reference>
<feature type="transmembrane region" description="Helical" evidence="7">
    <location>
        <begin position="183"/>
        <end position="202"/>
    </location>
</feature>
<comment type="subcellular location">
    <subcellularLocation>
        <location evidence="1">Membrane</location>
    </subcellularLocation>
</comment>
<evidence type="ECO:0000313" key="9">
    <source>
        <dbReference type="EMBL" id="KAJ8434469.1"/>
    </source>
</evidence>
<protein>
    <recommendedName>
        <fullName evidence="8">Amino acid transporter transmembrane domain-containing protein</fullName>
    </recommendedName>
</protein>
<dbReference type="Proteomes" id="UP001153076">
    <property type="component" value="Unassembled WGS sequence"/>
</dbReference>